<evidence type="ECO:0000313" key="2">
    <source>
        <dbReference type="EMBL" id="MBZ5713702.1"/>
    </source>
</evidence>
<gene>
    <name evidence="2" type="ORF">K7C98_31115</name>
</gene>
<dbReference type="RefSeq" id="WP_224195435.1">
    <property type="nucleotide sequence ID" value="NZ_JAIRAU010000043.1"/>
</dbReference>
<evidence type="ECO:0000256" key="1">
    <source>
        <dbReference type="SAM" id="MobiDB-lite"/>
    </source>
</evidence>
<sequence length="119" mass="12898">MTQCITANPTYMHVEDLEEGGAVYTVRVTSSAPTVRIYFVPLRVDGKVGTVGVQGVSPSGPAYGADWVEFTTSQLGTEYTVVVNYTDPTTENAVVPPLYTPTKSPKFKPQTTCPPTRHE</sequence>
<reference evidence="2" key="1">
    <citation type="submission" date="2021-08" db="EMBL/GenBank/DDBJ databases">
        <authorList>
            <person name="Stevens D.C."/>
        </authorList>
    </citation>
    <scope>NUCLEOTIDE SEQUENCE</scope>
    <source>
        <strain evidence="2">DSM 53165</strain>
    </source>
</reference>
<keyword evidence="3" id="KW-1185">Reference proteome</keyword>
<proteinExistence type="predicted"/>
<name>A0ABS7U040_9BACT</name>
<dbReference type="EMBL" id="JAIRAU010000043">
    <property type="protein sequence ID" value="MBZ5713702.1"/>
    <property type="molecule type" value="Genomic_DNA"/>
</dbReference>
<dbReference type="Proteomes" id="UP001139031">
    <property type="component" value="Unassembled WGS sequence"/>
</dbReference>
<protein>
    <submittedName>
        <fullName evidence="2">Uncharacterized protein</fullName>
    </submittedName>
</protein>
<comment type="caution">
    <text evidence="2">The sequence shown here is derived from an EMBL/GenBank/DDBJ whole genome shotgun (WGS) entry which is preliminary data.</text>
</comment>
<organism evidence="2 3">
    <name type="scientific">Nannocystis pusilla</name>
    <dbReference type="NCBI Taxonomy" id="889268"/>
    <lineage>
        <taxon>Bacteria</taxon>
        <taxon>Pseudomonadati</taxon>
        <taxon>Myxococcota</taxon>
        <taxon>Polyangia</taxon>
        <taxon>Nannocystales</taxon>
        <taxon>Nannocystaceae</taxon>
        <taxon>Nannocystis</taxon>
    </lineage>
</organism>
<feature type="region of interest" description="Disordered" evidence="1">
    <location>
        <begin position="92"/>
        <end position="119"/>
    </location>
</feature>
<feature type="compositionally biased region" description="Polar residues" evidence="1">
    <location>
        <begin position="109"/>
        <end position="119"/>
    </location>
</feature>
<accession>A0ABS7U040</accession>
<evidence type="ECO:0000313" key="3">
    <source>
        <dbReference type="Proteomes" id="UP001139031"/>
    </source>
</evidence>